<dbReference type="AlphaFoldDB" id="H3KDZ0"/>
<organism evidence="1 2">
    <name type="scientific">Sutterella parvirubra YIT 11816</name>
    <dbReference type="NCBI Taxonomy" id="762967"/>
    <lineage>
        <taxon>Bacteria</taxon>
        <taxon>Pseudomonadati</taxon>
        <taxon>Pseudomonadota</taxon>
        <taxon>Betaproteobacteria</taxon>
        <taxon>Burkholderiales</taxon>
        <taxon>Sutterellaceae</taxon>
        <taxon>Sutterella</taxon>
    </lineage>
</organism>
<accession>H3KDZ0</accession>
<dbReference type="Proteomes" id="UP000004956">
    <property type="component" value="Unassembled WGS sequence"/>
</dbReference>
<protein>
    <submittedName>
        <fullName evidence="1">Uncharacterized protein</fullName>
    </submittedName>
</protein>
<name>H3KDZ0_9BURK</name>
<evidence type="ECO:0000313" key="2">
    <source>
        <dbReference type="Proteomes" id="UP000004956"/>
    </source>
</evidence>
<keyword evidence="2" id="KW-1185">Reference proteome</keyword>
<dbReference type="HOGENOM" id="CLU_3277661_0_0_4"/>
<comment type="caution">
    <text evidence="1">The sequence shown here is derived from an EMBL/GenBank/DDBJ whole genome shotgun (WGS) entry which is preliminary data.</text>
</comment>
<dbReference type="EMBL" id="AFBQ01000128">
    <property type="protein sequence ID" value="EHY31664.1"/>
    <property type="molecule type" value="Genomic_DNA"/>
</dbReference>
<reference evidence="1 2" key="1">
    <citation type="submission" date="2011-11" db="EMBL/GenBank/DDBJ databases">
        <authorList>
            <person name="Weinstock G."/>
            <person name="Sodergren E."/>
            <person name="Clifton S."/>
            <person name="Fulton L."/>
            <person name="Fulton B."/>
            <person name="Courtney L."/>
            <person name="Fronick C."/>
            <person name="Harrison M."/>
            <person name="Strong C."/>
            <person name="Farmer C."/>
            <person name="Delahaunty K."/>
            <person name="Markovic C."/>
            <person name="Hall O."/>
            <person name="Minx P."/>
            <person name="Tomlinson C."/>
            <person name="Mitreva M."/>
            <person name="Hou S."/>
            <person name="Chen J."/>
            <person name="Wollam A."/>
            <person name="Pepin K.H."/>
            <person name="Johnson M."/>
            <person name="Bhonagiri V."/>
            <person name="Zhang X."/>
            <person name="Suruliraj S."/>
            <person name="Warren W."/>
            <person name="Chinwalla A."/>
            <person name="Mardis E.R."/>
            <person name="Wilson R.K."/>
        </authorList>
    </citation>
    <scope>NUCLEOTIDE SEQUENCE [LARGE SCALE GENOMIC DNA]</scope>
    <source>
        <strain evidence="1 2">YIT 11816</strain>
    </source>
</reference>
<sequence length="41" mass="4075">MEPLVTSSGRCVPAVAVYGPTSACALAFAASAHPCAWPGAR</sequence>
<gene>
    <name evidence="1" type="ORF">HMPREF9440_00951</name>
</gene>
<evidence type="ECO:0000313" key="1">
    <source>
        <dbReference type="EMBL" id="EHY31664.1"/>
    </source>
</evidence>
<proteinExistence type="predicted"/>
<dbReference type="STRING" id="762967.HMPREF9440_00951"/>